<dbReference type="GO" id="GO:0006508">
    <property type="term" value="P:proteolysis"/>
    <property type="evidence" value="ECO:0007669"/>
    <property type="project" value="UniProtKB-KW"/>
</dbReference>
<dbReference type="EMBL" id="BRPK01000022">
    <property type="protein sequence ID" value="GLB45381.1"/>
    <property type="molecule type" value="Genomic_DNA"/>
</dbReference>
<gene>
    <name evidence="1" type="ORF">LshimejAT787_2200440</name>
</gene>
<dbReference type="OrthoDB" id="128646at2759"/>
<comment type="caution">
    <text evidence="1">The sequence shown here is derived from an EMBL/GenBank/DDBJ whole genome shotgun (WGS) entry which is preliminary data.</text>
</comment>
<accession>A0A9P3Q138</accession>
<dbReference type="Proteomes" id="UP001063166">
    <property type="component" value="Unassembled WGS sequence"/>
</dbReference>
<dbReference type="AlphaFoldDB" id="A0A9P3Q138"/>
<keyword evidence="1" id="KW-0645">Protease</keyword>
<organism evidence="1 2">
    <name type="scientific">Lyophyllum shimeji</name>
    <name type="common">Hon-shimeji</name>
    <name type="synonym">Tricholoma shimeji</name>
    <dbReference type="NCBI Taxonomy" id="47721"/>
    <lineage>
        <taxon>Eukaryota</taxon>
        <taxon>Fungi</taxon>
        <taxon>Dikarya</taxon>
        <taxon>Basidiomycota</taxon>
        <taxon>Agaricomycotina</taxon>
        <taxon>Agaricomycetes</taxon>
        <taxon>Agaricomycetidae</taxon>
        <taxon>Agaricales</taxon>
        <taxon>Tricholomatineae</taxon>
        <taxon>Lyophyllaceae</taxon>
        <taxon>Lyophyllum</taxon>
    </lineage>
</organism>
<evidence type="ECO:0000313" key="1">
    <source>
        <dbReference type="EMBL" id="GLB45381.1"/>
    </source>
</evidence>
<dbReference type="Gene3D" id="2.40.70.10">
    <property type="entry name" value="Acid Proteases"/>
    <property type="match status" value="1"/>
</dbReference>
<dbReference type="CDD" id="cd00303">
    <property type="entry name" value="retropepsin_like"/>
    <property type="match status" value="1"/>
</dbReference>
<keyword evidence="1" id="KW-0378">Hydrolase</keyword>
<dbReference type="GO" id="GO:0008233">
    <property type="term" value="F:peptidase activity"/>
    <property type="evidence" value="ECO:0007669"/>
    <property type="project" value="UniProtKB-KW"/>
</dbReference>
<proteinExistence type="predicted"/>
<dbReference type="InterPro" id="IPR021109">
    <property type="entry name" value="Peptidase_aspartic_dom_sf"/>
</dbReference>
<protein>
    <submittedName>
        <fullName evidence="1">Retroviral aspartyl protease</fullName>
    </submittedName>
</protein>
<evidence type="ECO:0000313" key="2">
    <source>
        <dbReference type="Proteomes" id="UP001063166"/>
    </source>
</evidence>
<dbReference type="SUPFAM" id="SSF50630">
    <property type="entry name" value="Acid proteases"/>
    <property type="match status" value="1"/>
</dbReference>
<reference evidence="1" key="1">
    <citation type="submission" date="2022-07" db="EMBL/GenBank/DDBJ databases">
        <title>The genome of Lyophyllum shimeji provides insight into the initial evolution of ectomycorrhizal fungal genome.</title>
        <authorList>
            <person name="Kobayashi Y."/>
            <person name="Shibata T."/>
            <person name="Hirakawa H."/>
            <person name="Shigenobu S."/>
            <person name="Nishiyama T."/>
            <person name="Yamada A."/>
            <person name="Hasebe M."/>
            <person name="Kawaguchi M."/>
        </authorList>
    </citation>
    <scope>NUCLEOTIDE SEQUENCE</scope>
    <source>
        <strain evidence="1">AT787</strain>
    </source>
</reference>
<dbReference type="Pfam" id="PF13975">
    <property type="entry name" value="gag-asp_proteas"/>
    <property type="match status" value="1"/>
</dbReference>
<sequence length="171" mass="18959">MSFVAHNIKYLASEGINSTEVYAALQTTEHGSPSVTKALIDSGATGCYIGEKYAREQGLNLERLSYPIPVYNADNSPNDGGPISYVVTLRMNIAEHVETLTLAVTNIGHNNILLGHAWLRRHNPTIDWLRPLSFSNRCPADCMAPQLWMSLANNSLLSKKMKYKLTNQHST</sequence>
<name>A0A9P3Q138_LYOSH</name>
<keyword evidence="2" id="KW-1185">Reference proteome</keyword>